<dbReference type="EMBL" id="LNYA01000032">
    <property type="protein sequence ID" value="KTC95689.1"/>
    <property type="molecule type" value="Genomic_DNA"/>
</dbReference>
<sequence>MQKRIVITGSTGLVGRHFIEHYAHDYEIHALVQKKPDTEQKNVRYYECDLAAGLDVTLLPRTVDAVIHLAQSEKFRDFPASALSVFNVSVAATATLLDYAHKAQASHFVFASTGGIYGASAEPVTELTPVQLPAGPLNYYFSTKYAAEKLVQAYAQHLSVFILRPFFIYGHGQKKSMLLPRLVESIRQHIPVSLQGEDGIAINPVHVNDVRDLIDQCLQTRESHILNVSGPDILSIRQIAEIIGSQTGILPCFEYLDGDAANIIADNEPMRTLLARPLTSFHKGVVDLL</sequence>
<dbReference type="RefSeq" id="WP_058527128.1">
    <property type="nucleotide sequence ID" value="NZ_CAAAHY010000014.1"/>
</dbReference>
<dbReference type="AlphaFoldDB" id="A0A0W0TJE1"/>
<accession>A0A0W0TJE1</accession>
<dbReference type="Proteomes" id="UP000054773">
    <property type="component" value="Unassembled WGS sequence"/>
</dbReference>
<name>A0A0W0TJE1_LEGER</name>
<gene>
    <name evidence="4" type="primary">fcf1</name>
    <name evidence="4" type="ORF">Lery_1984</name>
</gene>
<dbReference type="Gene3D" id="3.40.50.720">
    <property type="entry name" value="NAD(P)-binding Rossmann-like Domain"/>
    <property type="match status" value="1"/>
</dbReference>
<dbReference type="SUPFAM" id="SSF51735">
    <property type="entry name" value="NAD(P)-binding Rossmann-fold domains"/>
    <property type="match status" value="1"/>
</dbReference>
<evidence type="ECO:0000259" key="3">
    <source>
        <dbReference type="Pfam" id="PF01370"/>
    </source>
</evidence>
<evidence type="ECO:0000313" key="4">
    <source>
        <dbReference type="EMBL" id="KTC95689.1"/>
    </source>
</evidence>
<evidence type="ECO:0000313" key="5">
    <source>
        <dbReference type="Proteomes" id="UP000054773"/>
    </source>
</evidence>
<dbReference type="Pfam" id="PF01370">
    <property type="entry name" value="Epimerase"/>
    <property type="match status" value="1"/>
</dbReference>
<protein>
    <submittedName>
        <fullName evidence="4">dTDP-4-dehydro-6-deoxyglucose reductase</fullName>
    </submittedName>
</protein>
<dbReference type="PATRIC" id="fig|448.7.peg.2081"/>
<evidence type="ECO:0000256" key="1">
    <source>
        <dbReference type="ARBA" id="ARBA00005125"/>
    </source>
</evidence>
<feature type="domain" description="NAD-dependent epimerase/dehydratase" evidence="3">
    <location>
        <begin position="5"/>
        <end position="228"/>
    </location>
</feature>
<keyword evidence="5" id="KW-1185">Reference proteome</keyword>
<comment type="similarity">
    <text evidence="2">Belongs to the NAD(P)-dependent epimerase/dehydratase family.</text>
</comment>
<evidence type="ECO:0000256" key="2">
    <source>
        <dbReference type="ARBA" id="ARBA00007637"/>
    </source>
</evidence>
<dbReference type="InterPro" id="IPR036291">
    <property type="entry name" value="NAD(P)-bd_dom_sf"/>
</dbReference>
<reference evidence="4 5" key="1">
    <citation type="submission" date="2015-11" db="EMBL/GenBank/DDBJ databases">
        <title>Genomic analysis of 38 Legionella species identifies large and diverse effector repertoires.</title>
        <authorList>
            <person name="Burstein D."/>
            <person name="Amaro F."/>
            <person name="Zusman T."/>
            <person name="Lifshitz Z."/>
            <person name="Cohen O."/>
            <person name="Gilbert J.A."/>
            <person name="Pupko T."/>
            <person name="Shuman H.A."/>
            <person name="Segal G."/>
        </authorList>
    </citation>
    <scope>NUCLEOTIDE SEQUENCE [LARGE SCALE GENOMIC DNA]</scope>
    <source>
        <strain evidence="4 5">SE-32A-C8</strain>
    </source>
</reference>
<comment type="pathway">
    <text evidence="1">Bacterial outer membrane biogenesis; LPS O-antigen biosynthesis.</text>
</comment>
<proteinExistence type="inferred from homology"/>
<organism evidence="4 5">
    <name type="scientific">Legionella erythra</name>
    <dbReference type="NCBI Taxonomy" id="448"/>
    <lineage>
        <taxon>Bacteria</taxon>
        <taxon>Pseudomonadati</taxon>
        <taxon>Pseudomonadota</taxon>
        <taxon>Gammaproteobacteria</taxon>
        <taxon>Legionellales</taxon>
        <taxon>Legionellaceae</taxon>
        <taxon>Legionella</taxon>
    </lineage>
</organism>
<dbReference type="InterPro" id="IPR001509">
    <property type="entry name" value="Epimerase_deHydtase"/>
</dbReference>
<comment type="caution">
    <text evidence="4">The sequence shown here is derived from an EMBL/GenBank/DDBJ whole genome shotgun (WGS) entry which is preliminary data.</text>
</comment>
<dbReference type="STRING" id="448.Lery_1984"/>
<dbReference type="PANTHER" id="PTHR43000">
    <property type="entry name" value="DTDP-D-GLUCOSE 4,6-DEHYDRATASE-RELATED"/>
    <property type="match status" value="1"/>
</dbReference>